<keyword evidence="2" id="KW-0805">Transcription regulation</keyword>
<evidence type="ECO:0000256" key="2">
    <source>
        <dbReference type="ARBA" id="ARBA00023015"/>
    </source>
</evidence>
<evidence type="ECO:0000313" key="5">
    <source>
        <dbReference type="EMBL" id="GBP07122.1"/>
    </source>
</evidence>
<dbReference type="AlphaFoldDB" id="A0A4C1SY46"/>
<proteinExistence type="predicted"/>
<sequence length="85" mass="9965">MRRVITDVNRRPVPLVQILRVIIQCIKVVAVPKRKFAFGFHQPYCWSRESTIFISHLRRFTNYSGDTASVVDEHFQGSQFQQQGK</sequence>
<name>A0A4C1SY46_EUMVA</name>
<comment type="subcellular location">
    <subcellularLocation>
        <location evidence="1">Nucleus</location>
    </subcellularLocation>
</comment>
<dbReference type="GO" id="GO:0005634">
    <property type="term" value="C:nucleus"/>
    <property type="evidence" value="ECO:0007669"/>
    <property type="project" value="UniProtKB-SubCell"/>
</dbReference>
<dbReference type="Pfam" id="PF07545">
    <property type="entry name" value="Vg_Tdu"/>
    <property type="match status" value="1"/>
</dbReference>
<dbReference type="InterPro" id="IPR011520">
    <property type="entry name" value="Vg_fam"/>
</dbReference>
<protein>
    <submittedName>
        <fullName evidence="5">Uncharacterized protein</fullName>
    </submittedName>
</protein>
<evidence type="ECO:0000256" key="4">
    <source>
        <dbReference type="ARBA" id="ARBA00023242"/>
    </source>
</evidence>
<reference evidence="5 6" key="1">
    <citation type="journal article" date="2019" name="Commun. Biol.">
        <title>The bagworm genome reveals a unique fibroin gene that provides high tensile strength.</title>
        <authorList>
            <person name="Kono N."/>
            <person name="Nakamura H."/>
            <person name="Ohtoshi R."/>
            <person name="Tomita M."/>
            <person name="Numata K."/>
            <person name="Arakawa K."/>
        </authorList>
    </citation>
    <scope>NUCLEOTIDE SEQUENCE [LARGE SCALE GENOMIC DNA]</scope>
</reference>
<evidence type="ECO:0000313" key="6">
    <source>
        <dbReference type="Proteomes" id="UP000299102"/>
    </source>
</evidence>
<dbReference type="EMBL" id="BGZK01004138">
    <property type="protein sequence ID" value="GBP07122.1"/>
    <property type="molecule type" value="Genomic_DNA"/>
</dbReference>
<dbReference type="Proteomes" id="UP000299102">
    <property type="component" value="Unassembled WGS sequence"/>
</dbReference>
<organism evidence="5 6">
    <name type="scientific">Eumeta variegata</name>
    <name type="common">Bagworm moth</name>
    <name type="synonym">Eumeta japonica</name>
    <dbReference type="NCBI Taxonomy" id="151549"/>
    <lineage>
        <taxon>Eukaryota</taxon>
        <taxon>Metazoa</taxon>
        <taxon>Ecdysozoa</taxon>
        <taxon>Arthropoda</taxon>
        <taxon>Hexapoda</taxon>
        <taxon>Insecta</taxon>
        <taxon>Pterygota</taxon>
        <taxon>Neoptera</taxon>
        <taxon>Endopterygota</taxon>
        <taxon>Lepidoptera</taxon>
        <taxon>Glossata</taxon>
        <taxon>Ditrysia</taxon>
        <taxon>Tineoidea</taxon>
        <taxon>Psychidae</taxon>
        <taxon>Oiketicinae</taxon>
        <taxon>Eumeta</taxon>
    </lineage>
</organism>
<evidence type="ECO:0000256" key="3">
    <source>
        <dbReference type="ARBA" id="ARBA00023163"/>
    </source>
</evidence>
<keyword evidence="3" id="KW-0804">Transcription</keyword>
<evidence type="ECO:0000256" key="1">
    <source>
        <dbReference type="ARBA" id="ARBA00004123"/>
    </source>
</evidence>
<dbReference type="OrthoDB" id="10069705at2759"/>
<keyword evidence="4" id="KW-0539">Nucleus</keyword>
<gene>
    <name evidence="5" type="ORF">EVAR_69562_1</name>
</gene>
<dbReference type="GO" id="GO:0006355">
    <property type="term" value="P:regulation of DNA-templated transcription"/>
    <property type="evidence" value="ECO:0007669"/>
    <property type="project" value="InterPro"/>
</dbReference>
<accession>A0A4C1SY46</accession>
<keyword evidence="6" id="KW-1185">Reference proteome</keyword>
<comment type="caution">
    <text evidence="5">The sequence shown here is derived from an EMBL/GenBank/DDBJ whole genome shotgun (WGS) entry which is preliminary data.</text>
</comment>